<dbReference type="InterPro" id="IPR036047">
    <property type="entry name" value="F-box-like_dom_sf"/>
</dbReference>
<dbReference type="Gene3D" id="3.80.10.10">
    <property type="entry name" value="Ribonuclease Inhibitor"/>
    <property type="match status" value="1"/>
</dbReference>
<evidence type="ECO:0000259" key="1">
    <source>
        <dbReference type="SMART" id="SM00256"/>
    </source>
</evidence>
<proteinExistence type="predicted"/>
<organism evidence="2 3">
    <name type="scientific">Lunasporangiospora selenospora</name>
    <dbReference type="NCBI Taxonomy" id="979761"/>
    <lineage>
        <taxon>Eukaryota</taxon>
        <taxon>Fungi</taxon>
        <taxon>Fungi incertae sedis</taxon>
        <taxon>Mucoromycota</taxon>
        <taxon>Mortierellomycotina</taxon>
        <taxon>Mortierellomycetes</taxon>
        <taxon>Mortierellales</taxon>
        <taxon>Mortierellaceae</taxon>
        <taxon>Lunasporangiospora</taxon>
    </lineage>
</organism>
<comment type="caution">
    <text evidence="2">The sequence shown here is derived from an EMBL/GenBank/DDBJ whole genome shotgun (WGS) entry which is preliminary data.</text>
</comment>
<gene>
    <name evidence="2" type="ORF">BGW38_004938</name>
</gene>
<dbReference type="SMART" id="SM00256">
    <property type="entry name" value="FBOX"/>
    <property type="match status" value="1"/>
</dbReference>
<evidence type="ECO:0000313" key="3">
    <source>
        <dbReference type="Proteomes" id="UP000780801"/>
    </source>
</evidence>
<dbReference type="InterPro" id="IPR032675">
    <property type="entry name" value="LRR_dom_sf"/>
</dbReference>
<feature type="domain" description="F-box" evidence="1">
    <location>
        <begin position="7"/>
        <end position="45"/>
    </location>
</feature>
<dbReference type="Pfam" id="PF00646">
    <property type="entry name" value="F-box"/>
    <property type="match status" value="1"/>
</dbReference>
<protein>
    <recommendedName>
        <fullName evidence="1">F-box domain-containing protein</fullName>
    </recommendedName>
</protein>
<dbReference type="SUPFAM" id="SSF81383">
    <property type="entry name" value="F-box domain"/>
    <property type="match status" value="1"/>
</dbReference>
<dbReference type="InterPro" id="IPR001810">
    <property type="entry name" value="F-box_dom"/>
</dbReference>
<name>A0A9P6G091_9FUNG</name>
<dbReference type="OrthoDB" id="2362121at2759"/>
<dbReference type="EMBL" id="JAABOA010000314">
    <property type="protein sequence ID" value="KAF9584848.1"/>
    <property type="molecule type" value="Genomic_DNA"/>
</dbReference>
<evidence type="ECO:0000313" key="2">
    <source>
        <dbReference type="EMBL" id="KAF9584848.1"/>
    </source>
</evidence>
<dbReference type="AlphaFoldDB" id="A0A9P6G091"/>
<dbReference type="Proteomes" id="UP000780801">
    <property type="component" value="Unassembled WGS sequence"/>
</dbReference>
<accession>A0A9P6G091</accession>
<reference evidence="2" key="1">
    <citation type="journal article" date="2020" name="Fungal Divers.">
        <title>Resolving the Mortierellaceae phylogeny through synthesis of multi-gene phylogenetics and phylogenomics.</title>
        <authorList>
            <person name="Vandepol N."/>
            <person name="Liber J."/>
            <person name="Desiro A."/>
            <person name="Na H."/>
            <person name="Kennedy M."/>
            <person name="Barry K."/>
            <person name="Grigoriev I.V."/>
            <person name="Miller A.N."/>
            <person name="O'Donnell K."/>
            <person name="Stajich J.E."/>
            <person name="Bonito G."/>
        </authorList>
    </citation>
    <scope>NUCLEOTIDE SEQUENCE</scope>
    <source>
        <strain evidence="2">KOD1015</strain>
    </source>
</reference>
<sequence length="500" mass="57427">MEKALALPEILENIGRFLDIKDLQSCSLVSKLWAKSMKQYLWWTLSIPKVIQTDDLRKVLYKFGHLIRELHINGEVKQDILLEEYCTGLYGLTVKSNYQSDGLIRRSHQTLRSFCHYWEVVQSSSVQSTLFQCPRLEFLFFNSVLLSDTKISSSFVEACTHLTSLTLNMANWDFPEDILMPKSSFLKLERLTVSNYRNLKGLKSNMLDRCPNLKTLVCSQPLGTRFKEFMDVIIATCRRLKVLWVIGGNIPPDDSDVKAVLKALPPMEFIQIRGYPYGKVIERNYASFLHPHHATLRAVELSSRWTSAQIHKLLCSCPNLRAVFGYGTLSADDIGSTSQWVCAKLECFRVRIAAFTVPELSEERRVVFRRLAQLRHLRSLELAALYPINDSVLTSPTYGFQLGEGLELLEPLKMLQQCCLSYLRPGLRKRDVKWMVRAWPSLTSFCAKLNPDDEENERLWKIFHSRGVWDQLSDSRGGPCESVMTKCAIEYADADYQPVQ</sequence>
<dbReference type="Gene3D" id="1.20.1280.50">
    <property type="match status" value="1"/>
</dbReference>
<keyword evidence="3" id="KW-1185">Reference proteome</keyword>
<dbReference type="SUPFAM" id="SSF52047">
    <property type="entry name" value="RNI-like"/>
    <property type="match status" value="1"/>
</dbReference>